<reference evidence="1" key="1">
    <citation type="submission" date="2021-01" db="EMBL/GenBank/DDBJ databases">
        <title>Whole genome shotgun sequence of Sinosporangium siamense NBRC 109515.</title>
        <authorList>
            <person name="Komaki H."/>
            <person name="Tamura T."/>
        </authorList>
    </citation>
    <scope>NUCLEOTIDE SEQUENCE</scope>
    <source>
        <strain evidence="1">NBRC 109515</strain>
    </source>
</reference>
<comment type="caution">
    <text evidence="1">The sequence shown here is derived from an EMBL/GenBank/DDBJ whole genome shotgun (WGS) entry which is preliminary data.</text>
</comment>
<dbReference type="Proteomes" id="UP000606172">
    <property type="component" value="Unassembled WGS sequence"/>
</dbReference>
<dbReference type="AlphaFoldDB" id="A0A919RG10"/>
<accession>A0A919RG10</accession>
<gene>
    <name evidence="1" type="ORF">Ssi02_29430</name>
</gene>
<keyword evidence="2" id="KW-1185">Reference proteome</keyword>
<protein>
    <submittedName>
        <fullName evidence="1">Uncharacterized protein</fullName>
    </submittedName>
</protein>
<proteinExistence type="predicted"/>
<dbReference type="EMBL" id="BOOW01000018">
    <property type="protein sequence ID" value="GII92712.1"/>
    <property type="molecule type" value="Genomic_DNA"/>
</dbReference>
<organism evidence="1 2">
    <name type="scientific">Sinosporangium siamense</name>
    <dbReference type="NCBI Taxonomy" id="1367973"/>
    <lineage>
        <taxon>Bacteria</taxon>
        <taxon>Bacillati</taxon>
        <taxon>Actinomycetota</taxon>
        <taxon>Actinomycetes</taxon>
        <taxon>Streptosporangiales</taxon>
        <taxon>Streptosporangiaceae</taxon>
        <taxon>Sinosporangium</taxon>
    </lineage>
</organism>
<sequence>MSVTASVGVGFHGADGLGDPCARPEVMAVDVFHGVHGSSRHICVTLATFYFESSEECYDNETCPATGVRMPPYAVEPPDQAGLLTAPLRAYCKDDLSRQKVRRWGLPADLMGSGGIITRGRA</sequence>
<evidence type="ECO:0000313" key="1">
    <source>
        <dbReference type="EMBL" id="GII92712.1"/>
    </source>
</evidence>
<name>A0A919RG10_9ACTN</name>
<evidence type="ECO:0000313" key="2">
    <source>
        <dbReference type="Proteomes" id="UP000606172"/>
    </source>
</evidence>